<keyword evidence="1" id="KW-0378">Hydrolase</keyword>
<keyword evidence="1" id="KW-0645">Protease</keyword>
<dbReference type="Proteomes" id="UP001575652">
    <property type="component" value="Unassembled WGS sequence"/>
</dbReference>
<comment type="similarity">
    <text evidence="1">Belongs to the peptidase S16 family.</text>
</comment>
<feature type="active site" evidence="1">
    <location>
        <position position="261"/>
    </location>
</feature>
<sequence length="366" mass="38021">MSVPLQDPRGPHEPASPAPRRALRMQRTLVAAASVAVVLGFVALALPSPFIVESPGPAINTVGVVDGEPVIKVTGRESFQPEGRLDLTTVYVRGGADRRIPSFQVLQGWAHPTQDVYPEESVYPRGTTDEQISDQNASLMDNSQQTSVAAALGSLDIAFGQRLQVAELAAATNEDVLAAGDVLKRIEGRSITDLEMLRGALQAAGEEPVALDIERDGEDLSVEAATTASPEGQRQLGVFLQTEFTFPFDVEFTLQNVGGPSAGLMFSLGIVDTLTPGELTGGRHVAGTGTIDPEGRIGPIGGIAQKLVGAREAGAEVFLAPADNCADVAGRIPDGLSVVSVATLDAARSAVEAVAEGADPDTLPAC</sequence>
<evidence type="ECO:0000313" key="4">
    <source>
        <dbReference type="EMBL" id="MFB0835576.1"/>
    </source>
</evidence>
<feature type="domain" description="Lon proteolytic" evidence="3">
    <location>
        <begin position="256"/>
        <end position="354"/>
    </location>
</feature>
<dbReference type="InterPro" id="IPR036034">
    <property type="entry name" value="PDZ_sf"/>
</dbReference>
<protein>
    <recommendedName>
        <fullName evidence="1">endopeptidase La</fullName>
        <ecNumber evidence="1">3.4.21.53</ecNumber>
    </recommendedName>
</protein>
<feature type="active site" evidence="1">
    <location>
        <position position="306"/>
    </location>
</feature>
<dbReference type="Pfam" id="PF05362">
    <property type="entry name" value="Lon_C"/>
    <property type="match status" value="1"/>
</dbReference>
<organism evidence="4 5">
    <name type="scientific">Arthrobacter halodurans</name>
    <dbReference type="NCBI Taxonomy" id="516699"/>
    <lineage>
        <taxon>Bacteria</taxon>
        <taxon>Bacillati</taxon>
        <taxon>Actinomycetota</taxon>
        <taxon>Actinomycetes</taxon>
        <taxon>Micrococcales</taxon>
        <taxon>Micrococcaceae</taxon>
        <taxon>Arthrobacter</taxon>
    </lineage>
</organism>
<keyword evidence="5" id="KW-1185">Reference proteome</keyword>
<feature type="transmembrane region" description="Helical" evidence="2">
    <location>
        <begin position="29"/>
        <end position="52"/>
    </location>
</feature>
<name>A0ABV4UPJ7_9MICC</name>
<evidence type="ECO:0000256" key="2">
    <source>
        <dbReference type="SAM" id="Phobius"/>
    </source>
</evidence>
<dbReference type="InterPro" id="IPR008269">
    <property type="entry name" value="Lon_proteolytic"/>
</dbReference>
<keyword evidence="2" id="KW-0472">Membrane</keyword>
<proteinExistence type="inferred from homology"/>
<dbReference type="EC" id="3.4.21.53" evidence="1"/>
<accession>A0ABV4UPJ7</accession>
<evidence type="ECO:0000313" key="5">
    <source>
        <dbReference type="Proteomes" id="UP001575652"/>
    </source>
</evidence>
<dbReference type="InterPro" id="IPR020568">
    <property type="entry name" value="Ribosomal_Su5_D2-typ_SF"/>
</dbReference>
<evidence type="ECO:0000256" key="1">
    <source>
        <dbReference type="PROSITE-ProRule" id="PRU01122"/>
    </source>
</evidence>
<dbReference type="Gene3D" id="3.30.230.10">
    <property type="match status" value="1"/>
</dbReference>
<dbReference type="EMBL" id="JBHDLJ010000012">
    <property type="protein sequence ID" value="MFB0835576.1"/>
    <property type="molecule type" value="Genomic_DNA"/>
</dbReference>
<keyword evidence="2" id="KW-0812">Transmembrane</keyword>
<keyword evidence="2" id="KW-1133">Transmembrane helix</keyword>
<dbReference type="PROSITE" id="PS51786">
    <property type="entry name" value="LON_PROTEOLYTIC"/>
    <property type="match status" value="1"/>
</dbReference>
<dbReference type="Gene3D" id="2.30.42.10">
    <property type="match status" value="1"/>
</dbReference>
<reference evidence="4 5" key="1">
    <citation type="submission" date="2024-09" db="EMBL/GenBank/DDBJ databases">
        <authorList>
            <person name="Salinas-Garcia M.A."/>
            <person name="Prieme A."/>
        </authorList>
    </citation>
    <scope>NUCLEOTIDE SEQUENCE [LARGE SCALE GENOMIC DNA]</scope>
    <source>
        <strain evidence="4 5">DSM 21081</strain>
    </source>
</reference>
<comment type="catalytic activity">
    <reaction evidence="1">
        <text>Hydrolysis of proteins in presence of ATP.</text>
        <dbReference type="EC" id="3.4.21.53"/>
    </reaction>
</comment>
<dbReference type="SUPFAM" id="SSF54211">
    <property type="entry name" value="Ribosomal protein S5 domain 2-like"/>
    <property type="match status" value="1"/>
</dbReference>
<dbReference type="InterPro" id="IPR014721">
    <property type="entry name" value="Ribsml_uS5_D2-typ_fold_subgr"/>
</dbReference>
<gene>
    <name evidence="4" type="ORF">ACETWP_13370</name>
</gene>
<evidence type="ECO:0000259" key="3">
    <source>
        <dbReference type="PROSITE" id="PS51786"/>
    </source>
</evidence>
<dbReference type="RefSeq" id="WP_373972751.1">
    <property type="nucleotide sequence ID" value="NZ_JBHDLJ010000012.1"/>
</dbReference>
<dbReference type="SUPFAM" id="SSF50156">
    <property type="entry name" value="PDZ domain-like"/>
    <property type="match status" value="1"/>
</dbReference>
<comment type="caution">
    <text evidence="4">The sequence shown here is derived from an EMBL/GenBank/DDBJ whole genome shotgun (WGS) entry which is preliminary data.</text>
</comment>
<dbReference type="PANTHER" id="PTHR10046">
    <property type="entry name" value="ATP DEPENDENT LON PROTEASE FAMILY MEMBER"/>
    <property type="match status" value="1"/>
</dbReference>
<dbReference type="InterPro" id="IPR027065">
    <property type="entry name" value="Lon_Prtase"/>
</dbReference>
<keyword evidence="1" id="KW-0720">Serine protease</keyword>